<accession>A0A931CLF1</accession>
<dbReference type="AlphaFoldDB" id="A0A931CLF1"/>
<keyword evidence="2" id="KW-1185">Reference proteome</keyword>
<proteinExistence type="predicted"/>
<protein>
    <submittedName>
        <fullName evidence="1">Uncharacterized protein</fullName>
    </submittedName>
</protein>
<organism evidence="1 2">
    <name type="scientific">Arthrobacter terrae</name>
    <dbReference type="NCBI Taxonomy" id="2935737"/>
    <lineage>
        <taxon>Bacteria</taxon>
        <taxon>Bacillati</taxon>
        <taxon>Actinomycetota</taxon>
        <taxon>Actinomycetes</taxon>
        <taxon>Micrococcales</taxon>
        <taxon>Micrococcaceae</taxon>
        <taxon>Arthrobacter</taxon>
    </lineage>
</organism>
<dbReference type="EMBL" id="JADNYM010000005">
    <property type="protein sequence ID" value="MBG0738630.1"/>
    <property type="molecule type" value="Genomic_DNA"/>
</dbReference>
<evidence type="ECO:0000313" key="2">
    <source>
        <dbReference type="Proteomes" id="UP000655366"/>
    </source>
</evidence>
<name>A0A931CLF1_9MICC</name>
<gene>
    <name evidence="1" type="ORF">IV500_04240</name>
</gene>
<reference evidence="1 2" key="1">
    <citation type="submission" date="2020-11" db="EMBL/GenBank/DDBJ databases">
        <title>Arthrobacter antarcticus sp. nov., isolated from Antarctic Soil.</title>
        <authorList>
            <person name="Li J."/>
        </authorList>
    </citation>
    <scope>NUCLEOTIDE SEQUENCE [LARGE SCALE GENOMIC DNA]</scope>
    <source>
        <strain evidence="1 2">Z1-20</strain>
    </source>
</reference>
<evidence type="ECO:0000313" key="1">
    <source>
        <dbReference type="EMBL" id="MBG0738630.1"/>
    </source>
</evidence>
<dbReference type="RefSeq" id="WP_196395587.1">
    <property type="nucleotide sequence ID" value="NZ_JADNYM010000005.1"/>
</dbReference>
<sequence length="236" mass="25654">MEASKLRNTIVTVSTIGYTSTILSDDGESGAASFLFPRPRSSRTCPDEGTGVVTPSVHFQADGTEARTIWIDGSPNELPEEINTVIAGLANQATALEHRQAEAYKILPVPESVAERFRTIDPAATVEDIRAAEAASAGLSALDTNLSTDQIALWITRHFVSRETYNDKAAELESVFGELEEMTDAGCECGPAITDQEKATLDAVNDLRFRREWALEFRPGRTTMEKVVDLFETAAA</sequence>
<dbReference type="Proteomes" id="UP000655366">
    <property type="component" value="Unassembled WGS sequence"/>
</dbReference>
<comment type="caution">
    <text evidence="1">The sequence shown here is derived from an EMBL/GenBank/DDBJ whole genome shotgun (WGS) entry which is preliminary data.</text>
</comment>